<feature type="transmembrane region" description="Helical" evidence="5">
    <location>
        <begin position="169"/>
        <end position="192"/>
    </location>
</feature>
<evidence type="ECO:0000313" key="6">
    <source>
        <dbReference type="EMBL" id="KAH9831753.1"/>
    </source>
</evidence>
<accession>A0ABQ8K4W1</accession>
<sequence length="286" mass="31996">MLTTDSGRLESQPLLSKPLHVATSSPWLYPFKGMYCFMTHSFLWPVLRARSLPCFILSLAVYTFLFLVAYLPQVAFFAIFYGRALAWVNAAFLVLGEGAAIVALLFEAFFVDESLADIFDAVLIHEGLEDLVARGRDIIPDGVDPVKKLGKSRISHVYSPFSFRQICEFIVLLPLTLAPVIGTPLFLIFTGYRAGPLQHWRYFKLLGLTKAEQKQAIKRRQRKYTWFGTVHLALQLIPGLSMLFLLTTAAGSAMWAAKIEKKRRLEAEIAHSIAVGLSRGRINGGT</sequence>
<comment type="subcellular location">
    <subcellularLocation>
        <location evidence="1">Membrane</location>
        <topology evidence="1">Multi-pass membrane protein</topology>
    </subcellularLocation>
</comment>
<comment type="caution">
    <text evidence="6">The sequence shown here is derived from an EMBL/GenBank/DDBJ whole genome shotgun (WGS) entry which is preliminary data.</text>
</comment>
<keyword evidence="3 5" id="KW-1133">Transmembrane helix</keyword>
<dbReference type="Proteomes" id="UP000814176">
    <property type="component" value="Unassembled WGS sequence"/>
</dbReference>
<gene>
    <name evidence="6" type="ORF">C8Q71DRAFT_283236</name>
</gene>
<dbReference type="Pfam" id="PF07264">
    <property type="entry name" value="EI24"/>
    <property type="match status" value="1"/>
</dbReference>
<dbReference type="PANTHER" id="PTHR34292">
    <property type="entry name" value="OUTER SPORE WALL PROTEIN LDS1"/>
    <property type="match status" value="1"/>
</dbReference>
<reference evidence="6 7" key="1">
    <citation type="journal article" date="2021" name="Environ. Microbiol.">
        <title>Gene family expansions and transcriptome signatures uncover fungal adaptations to wood decay.</title>
        <authorList>
            <person name="Hage H."/>
            <person name="Miyauchi S."/>
            <person name="Viragh M."/>
            <person name="Drula E."/>
            <person name="Min B."/>
            <person name="Chaduli D."/>
            <person name="Navarro D."/>
            <person name="Favel A."/>
            <person name="Norest M."/>
            <person name="Lesage-Meessen L."/>
            <person name="Balint B."/>
            <person name="Merenyi Z."/>
            <person name="de Eugenio L."/>
            <person name="Morin E."/>
            <person name="Martinez A.T."/>
            <person name="Baldrian P."/>
            <person name="Stursova M."/>
            <person name="Martinez M.J."/>
            <person name="Novotny C."/>
            <person name="Magnuson J.K."/>
            <person name="Spatafora J.W."/>
            <person name="Maurice S."/>
            <person name="Pangilinan J."/>
            <person name="Andreopoulos W."/>
            <person name="LaButti K."/>
            <person name="Hundley H."/>
            <person name="Na H."/>
            <person name="Kuo A."/>
            <person name="Barry K."/>
            <person name="Lipzen A."/>
            <person name="Henrissat B."/>
            <person name="Riley R."/>
            <person name="Ahrendt S."/>
            <person name="Nagy L.G."/>
            <person name="Grigoriev I.V."/>
            <person name="Martin F."/>
            <person name="Rosso M.N."/>
        </authorList>
    </citation>
    <scope>NUCLEOTIDE SEQUENCE [LARGE SCALE GENOMIC DNA]</scope>
    <source>
        <strain evidence="6 7">CIRM-BRFM 1785</strain>
    </source>
</reference>
<dbReference type="InterPro" id="IPR052786">
    <property type="entry name" value="Spore_wall_assembly"/>
</dbReference>
<dbReference type="GeneID" id="71998252"/>
<evidence type="ECO:0000313" key="7">
    <source>
        <dbReference type="Proteomes" id="UP000814176"/>
    </source>
</evidence>
<name>A0ABQ8K4W1_9APHY</name>
<evidence type="ECO:0000256" key="4">
    <source>
        <dbReference type="ARBA" id="ARBA00023136"/>
    </source>
</evidence>
<protein>
    <submittedName>
        <fullName evidence="6">Uncharacterized protein</fullName>
    </submittedName>
</protein>
<feature type="transmembrane region" description="Helical" evidence="5">
    <location>
        <begin position="232"/>
        <end position="257"/>
    </location>
</feature>
<keyword evidence="4 5" id="KW-0472">Membrane</keyword>
<dbReference type="InterPro" id="IPR059112">
    <property type="entry name" value="CysZ/EI24"/>
</dbReference>
<evidence type="ECO:0000256" key="2">
    <source>
        <dbReference type="ARBA" id="ARBA00022692"/>
    </source>
</evidence>
<proteinExistence type="predicted"/>
<evidence type="ECO:0000256" key="5">
    <source>
        <dbReference type="SAM" id="Phobius"/>
    </source>
</evidence>
<feature type="transmembrane region" description="Helical" evidence="5">
    <location>
        <begin position="87"/>
        <end position="106"/>
    </location>
</feature>
<dbReference type="EMBL" id="JADCUA010000024">
    <property type="protein sequence ID" value="KAH9831753.1"/>
    <property type="molecule type" value="Genomic_DNA"/>
</dbReference>
<keyword evidence="7" id="KW-1185">Reference proteome</keyword>
<dbReference type="RefSeq" id="XP_047774850.1">
    <property type="nucleotide sequence ID" value="XM_047917520.1"/>
</dbReference>
<feature type="transmembrane region" description="Helical" evidence="5">
    <location>
        <begin position="59"/>
        <end position="81"/>
    </location>
</feature>
<organism evidence="6 7">
    <name type="scientific">Rhodofomes roseus</name>
    <dbReference type="NCBI Taxonomy" id="34475"/>
    <lineage>
        <taxon>Eukaryota</taxon>
        <taxon>Fungi</taxon>
        <taxon>Dikarya</taxon>
        <taxon>Basidiomycota</taxon>
        <taxon>Agaricomycotina</taxon>
        <taxon>Agaricomycetes</taxon>
        <taxon>Polyporales</taxon>
        <taxon>Rhodofomes</taxon>
    </lineage>
</organism>
<keyword evidence="2 5" id="KW-0812">Transmembrane</keyword>
<evidence type="ECO:0000256" key="1">
    <source>
        <dbReference type="ARBA" id="ARBA00004141"/>
    </source>
</evidence>
<dbReference type="PANTHER" id="PTHR34292:SF1">
    <property type="entry name" value="OUTER SPORE WALL PROTEIN RRT8"/>
    <property type="match status" value="1"/>
</dbReference>
<evidence type="ECO:0000256" key="3">
    <source>
        <dbReference type="ARBA" id="ARBA00022989"/>
    </source>
</evidence>